<gene>
    <name evidence="1" type="ORF">ACFP3H_17935</name>
</gene>
<dbReference type="RefSeq" id="WP_378607374.1">
    <property type="nucleotide sequence ID" value="NZ_JBHSQN010000011.1"/>
</dbReference>
<sequence length="221" mass="24723">MNQHTRKTLASIVGHPAPRDILWTQFISMWDDIADEVDQEHGDRLAVKMNGHREVFHRQHDGRVSIGDIEHARQLLKDHPDLKGSGDMFVVAMDSEKARVLHFNLDTPEVADTEHDVINHDKVAHHIRTVTRRTGHDDDQVFVKYFDDLAVTLIEDIGTEDFVLLGHGRGNSDVADDFVKRLKEINPPLAKRIAGVGVIDLSAANDAAIEAAAQKILDDAK</sequence>
<dbReference type="EMBL" id="JBHSQN010000011">
    <property type="protein sequence ID" value="MFC6012941.1"/>
    <property type="molecule type" value="Genomic_DNA"/>
</dbReference>
<evidence type="ECO:0000313" key="2">
    <source>
        <dbReference type="Proteomes" id="UP001596223"/>
    </source>
</evidence>
<reference evidence="2" key="1">
    <citation type="journal article" date="2019" name="Int. J. Syst. Evol. Microbiol.">
        <title>The Global Catalogue of Microorganisms (GCM) 10K type strain sequencing project: providing services to taxonomists for standard genome sequencing and annotation.</title>
        <authorList>
            <consortium name="The Broad Institute Genomics Platform"/>
            <consortium name="The Broad Institute Genome Sequencing Center for Infectious Disease"/>
            <person name="Wu L."/>
            <person name="Ma J."/>
        </authorList>
    </citation>
    <scope>NUCLEOTIDE SEQUENCE [LARGE SCALE GENOMIC DNA]</scope>
    <source>
        <strain evidence="2">CCUG 36956</strain>
    </source>
</reference>
<evidence type="ECO:0000313" key="1">
    <source>
        <dbReference type="EMBL" id="MFC6012941.1"/>
    </source>
</evidence>
<name>A0ABW1JU18_9NOCA</name>
<accession>A0ABW1JU18</accession>
<protein>
    <recommendedName>
        <fullName evidence="3">Smr domain-containing protein</fullName>
    </recommendedName>
</protein>
<organism evidence="1 2">
    <name type="scientific">Nocardia lasii</name>
    <dbReference type="NCBI Taxonomy" id="1616107"/>
    <lineage>
        <taxon>Bacteria</taxon>
        <taxon>Bacillati</taxon>
        <taxon>Actinomycetota</taxon>
        <taxon>Actinomycetes</taxon>
        <taxon>Mycobacteriales</taxon>
        <taxon>Nocardiaceae</taxon>
        <taxon>Nocardia</taxon>
    </lineage>
</organism>
<evidence type="ECO:0008006" key="3">
    <source>
        <dbReference type="Google" id="ProtNLM"/>
    </source>
</evidence>
<dbReference type="Proteomes" id="UP001596223">
    <property type="component" value="Unassembled WGS sequence"/>
</dbReference>
<proteinExistence type="predicted"/>
<comment type="caution">
    <text evidence="1">The sequence shown here is derived from an EMBL/GenBank/DDBJ whole genome shotgun (WGS) entry which is preliminary data.</text>
</comment>
<keyword evidence="2" id="KW-1185">Reference proteome</keyword>